<dbReference type="Gene3D" id="2.40.50.140">
    <property type="entry name" value="Nucleic acid-binding proteins"/>
    <property type="match status" value="1"/>
</dbReference>
<reference evidence="1 2" key="1">
    <citation type="submission" date="2024-04" db="EMBL/GenBank/DDBJ databases">
        <authorList>
            <person name="Fracassetti M."/>
        </authorList>
    </citation>
    <scope>NUCLEOTIDE SEQUENCE [LARGE SCALE GENOMIC DNA]</scope>
</reference>
<organism evidence="1 2">
    <name type="scientific">Linum trigynum</name>
    <dbReference type="NCBI Taxonomy" id="586398"/>
    <lineage>
        <taxon>Eukaryota</taxon>
        <taxon>Viridiplantae</taxon>
        <taxon>Streptophyta</taxon>
        <taxon>Embryophyta</taxon>
        <taxon>Tracheophyta</taxon>
        <taxon>Spermatophyta</taxon>
        <taxon>Magnoliopsida</taxon>
        <taxon>eudicotyledons</taxon>
        <taxon>Gunneridae</taxon>
        <taxon>Pentapetalae</taxon>
        <taxon>rosids</taxon>
        <taxon>fabids</taxon>
        <taxon>Malpighiales</taxon>
        <taxon>Linaceae</taxon>
        <taxon>Linum</taxon>
    </lineage>
</organism>
<dbReference type="PANTHER" id="PTHR47165">
    <property type="entry name" value="OS03G0429900 PROTEIN"/>
    <property type="match status" value="1"/>
</dbReference>
<protein>
    <submittedName>
        <fullName evidence="1">Uncharacterized protein</fullName>
    </submittedName>
</protein>
<gene>
    <name evidence="1" type="ORF">LTRI10_LOCUS41457</name>
</gene>
<sequence length="292" mass="31858">MTSRIKRSLRFGGIYVIKSFGLTNPPNLYRACSFDLALCVTPVTSFQECLYLRAGEHRFLTDVVGRLHSISGISHKDTKHGPTVKQTVVLEDESGKTATITLWDDFSGILDHVALTHADAIEAVVLAFGGLLVNRLGGECALLSYSDPMLFVLLGLITYCVCPLSYVLSSSAATRAAVNPPVPMAYHLASRFADVRKFVGSLPVEFAMAGDAAADGDRPTNNLHQLLLCSRDALRRRDNTFCCSEDWQLQEDQMCVCYKIQLTLRDATSEARFILMGGCGHALVNVSAGYLA</sequence>
<dbReference type="PANTHER" id="PTHR47165:SF4">
    <property type="entry name" value="OS03G0429900 PROTEIN"/>
    <property type="match status" value="1"/>
</dbReference>
<accession>A0AAV2FSR2</accession>
<evidence type="ECO:0000313" key="1">
    <source>
        <dbReference type="EMBL" id="CAL1401399.1"/>
    </source>
</evidence>
<dbReference type="InterPro" id="IPR012340">
    <property type="entry name" value="NA-bd_OB-fold"/>
</dbReference>
<name>A0AAV2FSR2_9ROSI</name>
<evidence type="ECO:0000313" key="2">
    <source>
        <dbReference type="Proteomes" id="UP001497516"/>
    </source>
</evidence>
<proteinExistence type="predicted"/>
<dbReference type="EMBL" id="OZ034820">
    <property type="protein sequence ID" value="CAL1401399.1"/>
    <property type="molecule type" value="Genomic_DNA"/>
</dbReference>
<keyword evidence="2" id="KW-1185">Reference proteome</keyword>
<dbReference type="SUPFAM" id="SSF50249">
    <property type="entry name" value="Nucleic acid-binding proteins"/>
    <property type="match status" value="1"/>
</dbReference>
<dbReference type="AlphaFoldDB" id="A0AAV2FSR2"/>
<dbReference type="Proteomes" id="UP001497516">
    <property type="component" value="Chromosome 7"/>
</dbReference>